<evidence type="ECO:0000256" key="2">
    <source>
        <dbReference type="ARBA" id="ARBA00010579"/>
    </source>
</evidence>
<evidence type="ECO:0000256" key="12">
    <source>
        <dbReference type="SAM" id="SignalP"/>
    </source>
</evidence>
<evidence type="ECO:0000313" key="13">
    <source>
        <dbReference type="EMBL" id="KAF2746254.1"/>
    </source>
</evidence>
<dbReference type="Proteomes" id="UP000799440">
    <property type="component" value="Unassembled WGS sequence"/>
</dbReference>
<feature type="compositionally biased region" description="Low complexity" evidence="11">
    <location>
        <begin position="116"/>
        <end position="125"/>
    </location>
</feature>
<evidence type="ECO:0000256" key="8">
    <source>
        <dbReference type="ARBA" id="ARBA00023295"/>
    </source>
</evidence>
<keyword evidence="7" id="KW-0119">Carbohydrate metabolism</keyword>
<dbReference type="GO" id="GO:0009277">
    <property type="term" value="C:fungal-type cell wall"/>
    <property type="evidence" value="ECO:0007669"/>
    <property type="project" value="TreeGrafter"/>
</dbReference>
<dbReference type="PANTHER" id="PTHR31316">
    <property type="entry name" value="BETA-GLUCOSIDASE-LIKE PROTEIN NCA3, MITOCHONDRIAL-RELATED"/>
    <property type="match status" value="1"/>
</dbReference>
<dbReference type="InterPro" id="IPR051526">
    <property type="entry name" value="Beta-Glucosidase_SUN"/>
</dbReference>
<keyword evidence="8" id="KW-0326">Glycosidase</keyword>
<evidence type="ECO:0000256" key="9">
    <source>
        <dbReference type="ARBA" id="ARBA00023316"/>
    </source>
</evidence>
<feature type="region of interest" description="Disordered" evidence="11">
    <location>
        <begin position="74"/>
        <end position="156"/>
    </location>
</feature>
<dbReference type="Pfam" id="PF03856">
    <property type="entry name" value="SUN"/>
    <property type="match status" value="1"/>
</dbReference>
<keyword evidence="9" id="KW-0961">Cell wall biogenesis/degradation</keyword>
<keyword evidence="5 12" id="KW-0732">Signal</keyword>
<evidence type="ECO:0000256" key="3">
    <source>
        <dbReference type="ARBA" id="ARBA00022512"/>
    </source>
</evidence>
<organism evidence="13 14">
    <name type="scientific">Sporormia fimetaria CBS 119925</name>
    <dbReference type="NCBI Taxonomy" id="1340428"/>
    <lineage>
        <taxon>Eukaryota</taxon>
        <taxon>Fungi</taxon>
        <taxon>Dikarya</taxon>
        <taxon>Ascomycota</taxon>
        <taxon>Pezizomycotina</taxon>
        <taxon>Dothideomycetes</taxon>
        <taxon>Pleosporomycetidae</taxon>
        <taxon>Pleosporales</taxon>
        <taxon>Sporormiaceae</taxon>
        <taxon>Sporormia</taxon>
    </lineage>
</organism>
<keyword evidence="4" id="KW-0964">Secreted</keyword>
<dbReference type="GO" id="GO:0000272">
    <property type="term" value="P:polysaccharide catabolic process"/>
    <property type="evidence" value="ECO:0007669"/>
    <property type="project" value="UniProtKB-KW"/>
</dbReference>
<dbReference type="InterPro" id="IPR005556">
    <property type="entry name" value="SUN"/>
</dbReference>
<feature type="signal peptide" evidence="12">
    <location>
        <begin position="1"/>
        <end position="16"/>
    </location>
</feature>
<proteinExistence type="inferred from homology"/>
<accession>A0A6A6V944</accession>
<sequence length="447" mass="47459">MRLVLVLLAAAVSVSAHPRALGSHHRFHRAAAKRAPPAPEVTVVVYELNGQPISEAEVQQGIANGTLWWGEDGKLSTSTSSVPTPTILPVDEGPAQNSGEQPGHIPNAEVPADVVPSSTTHSASTPSPPPQHEPNPEYEATPPSEPSGDEYAGIDKPFLDDKVPCNKFPEGYGAQAVGHAGLGGWIGIQAPGYAGANGFDDIMTVPHGSCSDGGCCTPKRFCSYSCPPGYLKTAWPEKQGVTKQSVGGLYCNANGKLEMPVGSIAKTLCVKGTEKVTIKVENKLSQVQSICRTDYPGTESETIPITTQPGESKELACPDNSKYYRWDGKPTSAQYYINPEGVSEDKACEWSDGSRDIGNWAPVNLGAGFDAESQTAYISLFPNAPTNPDARLNFTVELKADAGMSGRCKYFDGRYLSGDNYEDELDPKGCTVGLRPGSTLTVVLTNN</sequence>
<keyword evidence="6 13" id="KW-0378">Hydrolase</keyword>
<keyword evidence="14" id="KW-1185">Reference proteome</keyword>
<evidence type="ECO:0000313" key="14">
    <source>
        <dbReference type="Proteomes" id="UP000799440"/>
    </source>
</evidence>
<evidence type="ECO:0000256" key="1">
    <source>
        <dbReference type="ARBA" id="ARBA00004191"/>
    </source>
</evidence>
<dbReference type="PANTHER" id="PTHR31316:SF0">
    <property type="entry name" value="SECRETED BETA-GLUCOSIDASE SIM1-RELATED"/>
    <property type="match status" value="1"/>
</dbReference>
<evidence type="ECO:0000256" key="6">
    <source>
        <dbReference type="ARBA" id="ARBA00022801"/>
    </source>
</evidence>
<dbReference type="EMBL" id="MU006578">
    <property type="protein sequence ID" value="KAF2746254.1"/>
    <property type="molecule type" value="Genomic_DNA"/>
</dbReference>
<keyword evidence="10" id="KW-0624">Polysaccharide degradation</keyword>
<keyword evidence="3" id="KW-0134">Cell wall</keyword>
<evidence type="ECO:0000256" key="7">
    <source>
        <dbReference type="ARBA" id="ARBA00023277"/>
    </source>
</evidence>
<dbReference type="AlphaFoldDB" id="A0A6A6V944"/>
<protein>
    <submittedName>
        <fullName evidence="13">Glycoside hydrolase family 132 protein</fullName>
    </submittedName>
</protein>
<feature type="chain" id="PRO_5025452884" evidence="12">
    <location>
        <begin position="17"/>
        <end position="447"/>
    </location>
</feature>
<dbReference type="GO" id="GO:0016798">
    <property type="term" value="F:hydrolase activity, acting on glycosyl bonds"/>
    <property type="evidence" value="ECO:0007669"/>
    <property type="project" value="UniProtKB-KW"/>
</dbReference>
<evidence type="ECO:0000256" key="11">
    <source>
        <dbReference type="SAM" id="MobiDB-lite"/>
    </source>
</evidence>
<evidence type="ECO:0000256" key="4">
    <source>
        <dbReference type="ARBA" id="ARBA00022525"/>
    </source>
</evidence>
<evidence type="ECO:0000256" key="10">
    <source>
        <dbReference type="ARBA" id="ARBA00023326"/>
    </source>
</evidence>
<reference evidence="13" key="1">
    <citation type="journal article" date="2020" name="Stud. Mycol.">
        <title>101 Dothideomycetes genomes: a test case for predicting lifestyles and emergence of pathogens.</title>
        <authorList>
            <person name="Haridas S."/>
            <person name="Albert R."/>
            <person name="Binder M."/>
            <person name="Bloem J."/>
            <person name="Labutti K."/>
            <person name="Salamov A."/>
            <person name="Andreopoulos B."/>
            <person name="Baker S."/>
            <person name="Barry K."/>
            <person name="Bills G."/>
            <person name="Bluhm B."/>
            <person name="Cannon C."/>
            <person name="Castanera R."/>
            <person name="Culley D."/>
            <person name="Daum C."/>
            <person name="Ezra D."/>
            <person name="Gonzalez J."/>
            <person name="Henrissat B."/>
            <person name="Kuo A."/>
            <person name="Liang C."/>
            <person name="Lipzen A."/>
            <person name="Lutzoni F."/>
            <person name="Magnuson J."/>
            <person name="Mondo S."/>
            <person name="Nolan M."/>
            <person name="Ohm R."/>
            <person name="Pangilinan J."/>
            <person name="Park H.-J."/>
            <person name="Ramirez L."/>
            <person name="Alfaro M."/>
            <person name="Sun H."/>
            <person name="Tritt A."/>
            <person name="Yoshinaga Y."/>
            <person name="Zwiers L.-H."/>
            <person name="Turgeon B."/>
            <person name="Goodwin S."/>
            <person name="Spatafora J."/>
            <person name="Crous P."/>
            <person name="Grigoriev I."/>
        </authorList>
    </citation>
    <scope>NUCLEOTIDE SEQUENCE</scope>
    <source>
        <strain evidence="13">CBS 119925</strain>
    </source>
</reference>
<evidence type="ECO:0000256" key="5">
    <source>
        <dbReference type="ARBA" id="ARBA00022729"/>
    </source>
</evidence>
<gene>
    <name evidence="13" type="ORF">M011DRAFT_90142</name>
</gene>
<dbReference type="GO" id="GO:0031505">
    <property type="term" value="P:fungal-type cell wall organization"/>
    <property type="evidence" value="ECO:0007669"/>
    <property type="project" value="TreeGrafter"/>
</dbReference>
<dbReference type="OrthoDB" id="5339822at2759"/>
<comment type="similarity">
    <text evidence="2">Belongs to the SUN family.</text>
</comment>
<comment type="subcellular location">
    <subcellularLocation>
        <location evidence="1">Secreted</location>
        <location evidence="1">Cell wall</location>
    </subcellularLocation>
</comment>
<name>A0A6A6V944_9PLEO</name>
<feature type="compositionally biased region" description="Low complexity" evidence="11">
    <location>
        <begin position="76"/>
        <end position="85"/>
    </location>
</feature>
<dbReference type="GO" id="GO:0009986">
    <property type="term" value="C:cell surface"/>
    <property type="evidence" value="ECO:0007669"/>
    <property type="project" value="TreeGrafter"/>
</dbReference>